<name>A0A1H4FQ52_9GAMM</name>
<comment type="catalytic activity">
    <reaction evidence="1">
        <text>ATP + protein L-histidine = ADP + protein N-phospho-L-histidine.</text>
        <dbReference type="EC" id="2.7.13.3"/>
    </reaction>
</comment>
<keyword evidence="5" id="KW-0547">Nucleotide-binding</keyword>
<keyword evidence="4" id="KW-0808">Transferase</keyword>
<dbReference type="GO" id="GO:0000155">
    <property type="term" value="F:phosphorelay sensor kinase activity"/>
    <property type="evidence" value="ECO:0007669"/>
    <property type="project" value="InterPro"/>
</dbReference>
<evidence type="ECO:0000256" key="3">
    <source>
        <dbReference type="ARBA" id="ARBA00022553"/>
    </source>
</evidence>
<dbReference type="STRING" id="1122198.SAMN02745729_11211"/>
<dbReference type="PANTHER" id="PTHR24421">
    <property type="entry name" value="NITRATE/NITRITE SENSOR PROTEIN NARX-RELATED"/>
    <property type="match status" value="1"/>
</dbReference>
<reference evidence="12" key="1">
    <citation type="submission" date="2016-10" db="EMBL/GenBank/DDBJ databases">
        <authorList>
            <person name="Varghese N."/>
            <person name="Submissions S."/>
        </authorList>
    </citation>
    <scope>NUCLEOTIDE SEQUENCE [LARGE SCALE GENOMIC DNA]</scope>
    <source>
        <strain evidence="12">DSM 11526</strain>
    </source>
</reference>
<evidence type="ECO:0000256" key="2">
    <source>
        <dbReference type="ARBA" id="ARBA00012438"/>
    </source>
</evidence>
<feature type="domain" description="Histidine kinase/HSP90-like ATPase" evidence="9">
    <location>
        <begin position="288"/>
        <end position="371"/>
    </location>
</feature>
<evidence type="ECO:0000259" key="10">
    <source>
        <dbReference type="Pfam" id="PF07730"/>
    </source>
</evidence>
<keyword evidence="8" id="KW-0902">Two-component regulatory system</keyword>
<feature type="domain" description="Signal transduction histidine kinase subgroup 3 dimerisation and phosphoacceptor" evidence="10">
    <location>
        <begin position="183"/>
        <end position="244"/>
    </location>
</feature>
<dbReference type="InterPro" id="IPR050482">
    <property type="entry name" value="Sensor_HK_TwoCompSys"/>
</dbReference>
<accession>A0A1H4FQ52</accession>
<dbReference type="GO" id="GO:0005524">
    <property type="term" value="F:ATP binding"/>
    <property type="evidence" value="ECO:0007669"/>
    <property type="project" value="UniProtKB-KW"/>
</dbReference>
<evidence type="ECO:0000313" key="11">
    <source>
        <dbReference type="EMBL" id="SEA98642.1"/>
    </source>
</evidence>
<dbReference type="InterPro" id="IPR003594">
    <property type="entry name" value="HATPase_dom"/>
</dbReference>
<keyword evidence="12" id="KW-1185">Reference proteome</keyword>
<dbReference type="GO" id="GO:0046983">
    <property type="term" value="F:protein dimerization activity"/>
    <property type="evidence" value="ECO:0007669"/>
    <property type="project" value="InterPro"/>
</dbReference>
<dbReference type="Gene3D" id="3.30.565.10">
    <property type="entry name" value="Histidine kinase-like ATPase, C-terminal domain"/>
    <property type="match status" value="1"/>
</dbReference>
<keyword evidence="6 11" id="KW-0418">Kinase</keyword>
<dbReference type="Pfam" id="PF02518">
    <property type="entry name" value="HATPase_c"/>
    <property type="match status" value="1"/>
</dbReference>
<evidence type="ECO:0000259" key="9">
    <source>
        <dbReference type="Pfam" id="PF02518"/>
    </source>
</evidence>
<organism evidence="11 12">
    <name type="scientific">Marinobacterium iners DSM 11526</name>
    <dbReference type="NCBI Taxonomy" id="1122198"/>
    <lineage>
        <taxon>Bacteria</taxon>
        <taxon>Pseudomonadati</taxon>
        <taxon>Pseudomonadota</taxon>
        <taxon>Gammaproteobacteria</taxon>
        <taxon>Oceanospirillales</taxon>
        <taxon>Oceanospirillaceae</taxon>
        <taxon>Marinobacterium</taxon>
    </lineage>
</organism>
<proteinExistence type="predicted"/>
<sequence length="378" mass="42623">MTVSFSRWFGRVQAGGKAEQPRYYPQRELLHRVSLTLVRCPNLEDTLPDLLSQVLLDAGCSSPVWLAWRVTADVHWSLNGTGPQPSPLETARLKYQLDLATRGNRFQLQPEDTLARHEITGLRIPDSEGGLQLWLLAPLSLATSGEDRRQLLRDLGQAVHAGLDIRLEHERQLTALRQEVQQNLAASLHDSVAQQLCYLCLQTGRLEQQATQLSADQLQERLSDIRCQTRQAYRQTRELISSARIRLQHSLHQELLCAVTDFERNSSLLFELDNRLTGYPLPEPVAVELLLIIREALSNVVRHAHAQKVRIQLLPHGKNGFHVHIQDDGQGLPAQRNADSFGLGIMEERARRIGARFRLESTPGNGTCIELIAEELCP</sequence>
<protein>
    <recommendedName>
        <fullName evidence="2">histidine kinase</fullName>
        <ecNumber evidence="2">2.7.13.3</ecNumber>
    </recommendedName>
</protein>
<keyword evidence="3" id="KW-0597">Phosphoprotein</keyword>
<evidence type="ECO:0000256" key="6">
    <source>
        <dbReference type="ARBA" id="ARBA00022777"/>
    </source>
</evidence>
<evidence type="ECO:0000256" key="8">
    <source>
        <dbReference type="ARBA" id="ARBA00023012"/>
    </source>
</evidence>
<dbReference type="EMBL" id="FNRJ01000012">
    <property type="protein sequence ID" value="SEA98642.1"/>
    <property type="molecule type" value="Genomic_DNA"/>
</dbReference>
<dbReference type="Proteomes" id="UP000242469">
    <property type="component" value="Unassembled WGS sequence"/>
</dbReference>
<dbReference type="InterPro" id="IPR036890">
    <property type="entry name" value="HATPase_C_sf"/>
</dbReference>
<dbReference type="OrthoDB" id="9811306at2"/>
<gene>
    <name evidence="11" type="ORF">SAMN02745729_11211</name>
</gene>
<dbReference type="PANTHER" id="PTHR24421:SF10">
    <property type="entry name" value="NITRATE_NITRITE SENSOR PROTEIN NARQ"/>
    <property type="match status" value="1"/>
</dbReference>
<dbReference type="AlphaFoldDB" id="A0A1H4FQ52"/>
<dbReference type="SUPFAM" id="SSF55874">
    <property type="entry name" value="ATPase domain of HSP90 chaperone/DNA topoisomerase II/histidine kinase"/>
    <property type="match status" value="1"/>
</dbReference>
<evidence type="ECO:0000256" key="7">
    <source>
        <dbReference type="ARBA" id="ARBA00022840"/>
    </source>
</evidence>
<evidence type="ECO:0000313" key="12">
    <source>
        <dbReference type="Proteomes" id="UP000242469"/>
    </source>
</evidence>
<dbReference type="Gene3D" id="1.20.5.1930">
    <property type="match status" value="1"/>
</dbReference>
<dbReference type="Pfam" id="PF07730">
    <property type="entry name" value="HisKA_3"/>
    <property type="match status" value="1"/>
</dbReference>
<dbReference type="GO" id="GO:0016020">
    <property type="term" value="C:membrane"/>
    <property type="evidence" value="ECO:0007669"/>
    <property type="project" value="InterPro"/>
</dbReference>
<dbReference type="EC" id="2.7.13.3" evidence="2"/>
<evidence type="ECO:0000256" key="1">
    <source>
        <dbReference type="ARBA" id="ARBA00000085"/>
    </source>
</evidence>
<evidence type="ECO:0000256" key="5">
    <source>
        <dbReference type="ARBA" id="ARBA00022741"/>
    </source>
</evidence>
<dbReference type="RefSeq" id="WP_091827162.1">
    <property type="nucleotide sequence ID" value="NZ_FNRJ01000012.1"/>
</dbReference>
<evidence type="ECO:0000256" key="4">
    <source>
        <dbReference type="ARBA" id="ARBA00022679"/>
    </source>
</evidence>
<dbReference type="InterPro" id="IPR011712">
    <property type="entry name" value="Sig_transdc_His_kin_sub3_dim/P"/>
</dbReference>
<keyword evidence="7" id="KW-0067">ATP-binding</keyword>
<dbReference type="CDD" id="cd16917">
    <property type="entry name" value="HATPase_UhpB-NarQ-NarX-like"/>
    <property type="match status" value="1"/>
</dbReference>